<evidence type="ECO:0000313" key="6">
    <source>
        <dbReference type="Proteomes" id="UP001652621"/>
    </source>
</evidence>
<organism evidence="6 7">
    <name type="scientific">Musca domestica</name>
    <name type="common">House fly</name>
    <dbReference type="NCBI Taxonomy" id="7370"/>
    <lineage>
        <taxon>Eukaryota</taxon>
        <taxon>Metazoa</taxon>
        <taxon>Ecdysozoa</taxon>
        <taxon>Arthropoda</taxon>
        <taxon>Hexapoda</taxon>
        <taxon>Insecta</taxon>
        <taxon>Pterygota</taxon>
        <taxon>Neoptera</taxon>
        <taxon>Endopterygota</taxon>
        <taxon>Diptera</taxon>
        <taxon>Brachycera</taxon>
        <taxon>Muscomorpha</taxon>
        <taxon>Muscoidea</taxon>
        <taxon>Muscidae</taxon>
        <taxon>Musca</taxon>
    </lineage>
</organism>
<keyword evidence="3" id="KW-0732">Signal</keyword>
<evidence type="ECO:0000256" key="3">
    <source>
        <dbReference type="SAM" id="SignalP"/>
    </source>
</evidence>
<sequence length="624" mass="69258">MLWLRAFRNVAILCCVLLDTKPCLVTADILQQIAQIGLTNTLEQNLRPTVPKDNDVFDFIVVGGGTAGCVLANRLSENPNWSVALLEAGGTENIINVIPAMAAYLQVTATTWNFPAVPQKDSCKGMFNNVCFHPRGRILGGTSSINFMIFIRGNRRDFDSWAAAGNTGWSYDEVLPYFRKMENAVLDGLEQTQYRNRSGPLNVEHVKYRTPSAHAFVRGSEEAGLPQTDYNGASQIGVAYVQASTRQGRRHSAYRAYIEPIMFRRKNLKIFTYSRVTKVLIDPATKAAYGVEFLYRKRLFQFKARKEVILSAGSFISPQLLMLSGIGPADNLNRIGVDILQELPVGVRMYEHVSHFGPTFITNTSRQWISTNLVATLPNGLAFLAGRPDTPISSLAGVEALAFLKAPFSPLPPDWPDVELIFASGSLASDQGTALKPGANFKNEIYDQMYRQLENQDHYTILVMPYHPKSVGRLWLKDKNPLARPMIDPNYFAVAEDVEYMLHGIKESIRIAQSPALQKIGAQLLRAPVPGCESLEFASDDYWRCSIRTLTYTLHHQVATTRMGPATDPTAVVSPQLKVHGVRKLRVVDGGIIPSPPTAHTNAVIFMIAEKAADMIRGEWEEGK</sequence>
<proteinExistence type="inferred from homology"/>
<protein>
    <submittedName>
        <fullName evidence="7">Glucose dehydrogenase [FAD, quinone]-like</fullName>
    </submittedName>
</protein>
<dbReference type="Gene3D" id="3.50.50.60">
    <property type="entry name" value="FAD/NAD(P)-binding domain"/>
    <property type="match status" value="1"/>
</dbReference>
<feature type="domain" description="Glucose-methanol-choline oxidoreductase N-terminal" evidence="4">
    <location>
        <begin position="136"/>
        <end position="159"/>
    </location>
</feature>
<dbReference type="PANTHER" id="PTHR11552:SF208">
    <property type="entry name" value="RE36204P-RELATED"/>
    <property type="match status" value="1"/>
</dbReference>
<evidence type="ECO:0000256" key="2">
    <source>
        <dbReference type="RuleBase" id="RU003968"/>
    </source>
</evidence>
<accession>A0ABM3UXY3</accession>
<feature type="domain" description="Glucose-methanol-choline oxidoreductase N-terminal" evidence="5">
    <location>
        <begin position="313"/>
        <end position="327"/>
    </location>
</feature>
<comment type="similarity">
    <text evidence="1 2">Belongs to the GMC oxidoreductase family.</text>
</comment>
<feature type="signal peptide" evidence="3">
    <location>
        <begin position="1"/>
        <end position="27"/>
    </location>
</feature>
<dbReference type="InterPro" id="IPR012132">
    <property type="entry name" value="GMC_OxRdtase"/>
</dbReference>
<dbReference type="SUPFAM" id="SSF54373">
    <property type="entry name" value="FAD-linked reductases, C-terminal domain"/>
    <property type="match status" value="1"/>
</dbReference>
<dbReference type="PROSITE" id="PS00623">
    <property type="entry name" value="GMC_OXRED_1"/>
    <property type="match status" value="1"/>
</dbReference>
<evidence type="ECO:0000259" key="5">
    <source>
        <dbReference type="PROSITE" id="PS00624"/>
    </source>
</evidence>
<keyword evidence="2" id="KW-0274">FAD</keyword>
<dbReference type="PANTHER" id="PTHR11552">
    <property type="entry name" value="GLUCOSE-METHANOL-CHOLINE GMC OXIDOREDUCTASE"/>
    <property type="match status" value="1"/>
</dbReference>
<dbReference type="Proteomes" id="UP001652621">
    <property type="component" value="Unplaced"/>
</dbReference>
<dbReference type="InterPro" id="IPR007867">
    <property type="entry name" value="GMC_OxRtase_C"/>
</dbReference>
<dbReference type="InterPro" id="IPR036188">
    <property type="entry name" value="FAD/NAD-bd_sf"/>
</dbReference>
<gene>
    <name evidence="7" type="primary">LOC101896312</name>
</gene>
<dbReference type="PIRSF" id="PIRSF000137">
    <property type="entry name" value="Alcohol_oxidase"/>
    <property type="match status" value="1"/>
</dbReference>
<keyword evidence="6" id="KW-1185">Reference proteome</keyword>
<evidence type="ECO:0000256" key="1">
    <source>
        <dbReference type="ARBA" id="ARBA00010790"/>
    </source>
</evidence>
<reference evidence="7" key="1">
    <citation type="submission" date="2025-08" db="UniProtKB">
        <authorList>
            <consortium name="RefSeq"/>
        </authorList>
    </citation>
    <scope>IDENTIFICATION</scope>
    <source>
        <strain evidence="7">Aabys</strain>
        <tissue evidence="7">Whole body</tissue>
    </source>
</reference>
<dbReference type="RefSeq" id="XP_058978394.1">
    <property type="nucleotide sequence ID" value="XM_059122411.1"/>
</dbReference>
<dbReference type="InterPro" id="IPR000172">
    <property type="entry name" value="GMC_OxRdtase_N"/>
</dbReference>
<evidence type="ECO:0000259" key="4">
    <source>
        <dbReference type="PROSITE" id="PS00623"/>
    </source>
</evidence>
<keyword evidence="2" id="KW-0285">Flavoprotein</keyword>
<dbReference type="Pfam" id="PF05199">
    <property type="entry name" value="GMC_oxred_C"/>
    <property type="match status" value="1"/>
</dbReference>
<dbReference type="GeneID" id="101896312"/>
<feature type="chain" id="PRO_5047202051" evidence="3">
    <location>
        <begin position="28"/>
        <end position="624"/>
    </location>
</feature>
<dbReference type="Gene3D" id="3.30.560.10">
    <property type="entry name" value="Glucose Oxidase, domain 3"/>
    <property type="match status" value="1"/>
</dbReference>
<name>A0ABM3UXY3_MUSDO</name>
<dbReference type="PROSITE" id="PS00624">
    <property type="entry name" value="GMC_OXRED_2"/>
    <property type="match status" value="1"/>
</dbReference>
<evidence type="ECO:0000313" key="7">
    <source>
        <dbReference type="RefSeq" id="XP_058978394.1"/>
    </source>
</evidence>
<dbReference type="Pfam" id="PF00732">
    <property type="entry name" value="GMC_oxred_N"/>
    <property type="match status" value="1"/>
</dbReference>
<dbReference type="SUPFAM" id="SSF51905">
    <property type="entry name" value="FAD/NAD(P)-binding domain"/>
    <property type="match status" value="1"/>
</dbReference>